<evidence type="ECO:0000256" key="3">
    <source>
        <dbReference type="ARBA" id="ARBA00022527"/>
    </source>
</evidence>
<keyword evidence="4" id="KW-0808">Transferase</keyword>
<comment type="catalytic activity">
    <reaction evidence="10">
        <text>L-seryl-[protein] + ATP = O-phospho-L-seryl-[protein] + ADP + H(+)</text>
        <dbReference type="Rhea" id="RHEA:17989"/>
        <dbReference type="Rhea" id="RHEA-COMP:9863"/>
        <dbReference type="Rhea" id="RHEA-COMP:11604"/>
        <dbReference type="ChEBI" id="CHEBI:15378"/>
        <dbReference type="ChEBI" id="CHEBI:29999"/>
        <dbReference type="ChEBI" id="CHEBI:30616"/>
        <dbReference type="ChEBI" id="CHEBI:83421"/>
        <dbReference type="ChEBI" id="CHEBI:456216"/>
        <dbReference type="EC" id="2.7.11.1"/>
    </reaction>
</comment>
<dbReference type="PROSITE" id="PS50290">
    <property type="entry name" value="PI3_4_KINASE_3"/>
    <property type="match status" value="1"/>
</dbReference>
<dbReference type="InterPro" id="IPR003152">
    <property type="entry name" value="FATC_dom"/>
</dbReference>
<reference evidence="13" key="1">
    <citation type="submission" date="2021-01" db="EMBL/GenBank/DDBJ databases">
        <authorList>
            <person name="Corre E."/>
            <person name="Pelletier E."/>
            <person name="Niang G."/>
            <person name="Scheremetjew M."/>
            <person name="Finn R."/>
            <person name="Kale V."/>
            <person name="Holt S."/>
            <person name="Cochrane G."/>
            <person name="Meng A."/>
            <person name="Brown T."/>
            <person name="Cohen L."/>
        </authorList>
    </citation>
    <scope>NUCLEOTIDE SEQUENCE</scope>
    <source>
        <strain evidence="13">UIO037</strain>
    </source>
</reference>
<evidence type="ECO:0000256" key="2">
    <source>
        <dbReference type="ARBA" id="ARBA00012513"/>
    </source>
</evidence>
<sequence length="571" mass="64823">MRKQCDNLVEQAALVSIELVRTSILWHEMWHTALEDASRMYFGAQDVDGMLATLAPLHRILQRGPETAREASFQQAFGPELQRAHELCQLYRQSHNRAELHAAWDVYYAVFRRITKQIAKLCVLELQHVSPKLLDARDLELAVPGTYFAGAKLVCIGFFARSLAVIPSKQRPRKLTIHGSDGSEHAFLLKGHEDLRQDERVMQLFGLVNTLLSSDRGTSKKDLAIQRYSVIPLAPNSGLISWVEQCDTLHTLIKEFRDMRKVLLNIEHRLMLQMAPDLDALPILNKLEVFNCALEAAAGNDLAKVLWLRSRNAEHWLTRRTNFTCSLAVMSMVGYILGLGDRHPSNLMLDRLTGKMLHIDFGDCFEVAVHRDKFPEKIPFRLTRMLVNAMEVSGIEGNFRSTCEAVMTMLRHNDDSVMAMLEAFVYDPLINWRLLLKPQPDEGSRTRGDGSHAEAMHTECVEQAKTTRDGALSHPASMIGTPSYHPVSSLLPLSSSLVSFSRRSRMEPVHHDERALNERALSVLRRVKSKLLGNDFQDEKVDVQTQVNMLVMEAQSNFNLCQLYVGWCAFW</sequence>
<keyword evidence="8" id="KW-0067">ATP-binding</keyword>
<dbReference type="InterPro" id="IPR000403">
    <property type="entry name" value="PI3/4_kinase_cat_dom"/>
</dbReference>
<proteinExistence type="inferred from homology"/>
<name>A0A7S4IPB3_9EUKA</name>
<dbReference type="GO" id="GO:0044877">
    <property type="term" value="F:protein-containing complex binding"/>
    <property type="evidence" value="ECO:0007669"/>
    <property type="project" value="InterPro"/>
</dbReference>
<dbReference type="Pfam" id="PF00454">
    <property type="entry name" value="PI3_PI4_kinase"/>
    <property type="match status" value="1"/>
</dbReference>
<dbReference type="Pfam" id="PF02260">
    <property type="entry name" value="FATC"/>
    <property type="match status" value="1"/>
</dbReference>
<evidence type="ECO:0000256" key="10">
    <source>
        <dbReference type="ARBA" id="ARBA00048679"/>
    </source>
</evidence>
<evidence type="ECO:0000313" key="13">
    <source>
        <dbReference type="EMBL" id="CAE2235454.1"/>
    </source>
</evidence>
<evidence type="ECO:0000256" key="6">
    <source>
        <dbReference type="ARBA" id="ARBA00022741"/>
    </source>
</evidence>
<accession>A0A7S4IPB3</accession>
<keyword evidence="7" id="KW-0418">Kinase</keyword>
<dbReference type="SMART" id="SM01345">
    <property type="entry name" value="Rapamycin_bind"/>
    <property type="match status" value="1"/>
</dbReference>
<dbReference type="Gene3D" id="1.20.120.150">
    <property type="entry name" value="FKBP12-rapamycin binding domain"/>
    <property type="match status" value="1"/>
</dbReference>
<dbReference type="Pfam" id="PF08771">
    <property type="entry name" value="FRB_dom"/>
    <property type="match status" value="1"/>
</dbReference>
<evidence type="ECO:0000256" key="8">
    <source>
        <dbReference type="ARBA" id="ARBA00022840"/>
    </source>
</evidence>
<evidence type="ECO:0000256" key="9">
    <source>
        <dbReference type="ARBA" id="ARBA00047899"/>
    </source>
</evidence>
<dbReference type="SMART" id="SM01343">
    <property type="entry name" value="FATC"/>
    <property type="match status" value="1"/>
</dbReference>
<dbReference type="FunFam" id="3.30.1010.10:FF:000006">
    <property type="entry name" value="Serine/threonine-protein kinase TOR"/>
    <property type="match status" value="1"/>
</dbReference>
<dbReference type="InterPro" id="IPR036738">
    <property type="entry name" value="FRB_sf"/>
</dbReference>
<dbReference type="SMART" id="SM00146">
    <property type="entry name" value="PI3Kc"/>
    <property type="match status" value="1"/>
</dbReference>
<evidence type="ECO:0000259" key="12">
    <source>
        <dbReference type="PROSITE" id="PS51190"/>
    </source>
</evidence>
<organism evidence="13">
    <name type="scientific">Prymnesium polylepis</name>
    <dbReference type="NCBI Taxonomy" id="72548"/>
    <lineage>
        <taxon>Eukaryota</taxon>
        <taxon>Haptista</taxon>
        <taxon>Haptophyta</taxon>
        <taxon>Prymnesiophyceae</taxon>
        <taxon>Prymnesiales</taxon>
        <taxon>Prymnesiaceae</taxon>
        <taxon>Prymnesium</taxon>
    </lineage>
</organism>
<feature type="domain" description="FATC" evidence="12">
    <location>
        <begin position="539"/>
        <end position="571"/>
    </location>
</feature>
<dbReference type="EMBL" id="HBKO01026288">
    <property type="protein sequence ID" value="CAE2235454.1"/>
    <property type="molecule type" value="Transcribed_RNA"/>
</dbReference>
<comment type="catalytic activity">
    <reaction evidence="9">
        <text>L-threonyl-[protein] + ATP = O-phospho-L-threonyl-[protein] + ADP + H(+)</text>
        <dbReference type="Rhea" id="RHEA:46608"/>
        <dbReference type="Rhea" id="RHEA-COMP:11060"/>
        <dbReference type="Rhea" id="RHEA-COMP:11605"/>
        <dbReference type="ChEBI" id="CHEBI:15378"/>
        <dbReference type="ChEBI" id="CHEBI:30013"/>
        <dbReference type="ChEBI" id="CHEBI:30616"/>
        <dbReference type="ChEBI" id="CHEBI:61977"/>
        <dbReference type="ChEBI" id="CHEBI:456216"/>
        <dbReference type="EC" id="2.7.11.1"/>
    </reaction>
</comment>
<dbReference type="GO" id="GO:0031929">
    <property type="term" value="P:TOR signaling"/>
    <property type="evidence" value="ECO:0007669"/>
    <property type="project" value="TreeGrafter"/>
</dbReference>
<dbReference type="PROSITE" id="PS00915">
    <property type="entry name" value="PI3_4_KINASE_1"/>
    <property type="match status" value="1"/>
</dbReference>
<dbReference type="SUPFAM" id="SSF47212">
    <property type="entry name" value="FKBP12-rapamycin-binding domain of FKBP-rapamycin-associated protein (FRAP)"/>
    <property type="match status" value="1"/>
</dbReference>
<evidence type="ECO:0000256" key="4">
    <source>
        <dbReference type="ARBA" id="ARBA00022679"/>
    </source>
</evidence>
<dbReference type="FunFam" id="1.20.120.150:FF:000001">
    <property type="entry name" value="Serine/threonine-protein kinase TOR"/>
    <property type="match status" value="1"/>
</dbReference>
<dbReference type="EC" id="2.7.11.1" evidence="2"/>
<dbReference type="InterPro" id="IPR026683">
    <property type="entry name" value="TOR_cat"/>
</dbReference>
<dbReference type="GO" id="GO:0016242">
    <property type="term" value="P:negative regulation of macroautophagy"/>
    <property type="evidence" value="ECO:0007669"/>
    <property type="project" value="TreeGrafter"/>
</dbReference>
<keyword evidence="5" id="KW-0677">Repeat</keyword>
<protein>
    <recommendedName>
        <fullName evidence="2">non-specific serine/threonine protein kinase</fullName>
        <ecNumber evidence="2">2.7.11.1</ecNumber>
    </recommendedName>
</protein>
<dbReference type="CDD" id="cd05169">
    <property type="entry name" value="PIKKc_TOR"/>
    <property type="match status" value="1"/>
</dbReference>
<evidence type="ECO:0000259" key="11">
    <source>
        <dbReference type="PROSITE" id="PS50290"/>
    </source>
</evidence>
<keyword evidence="6" id="KW-0547">Nucleotide-binding</keyword>
<keyword evidence="3" id="KW-0723">Serine/threonine-protein kinase</keyword>
<dbReference type="PANTHER" id="PTHR11139">
    <property type="entry name" value="ATAXIA TELANGIECTASIA MUTATED ATM -RELATED"/>
    <property type="match status" value="1"/>
</dbReference>
<dbReference type="PROSITE" id="PS51190">
    <property type="entry name" value="FATC"/>
    <property type="match status" value="1"/>
</dbReference>
<dbReference type="GO" id="GO:0005737">
    <property type="term" value="C:cytoplasm"/>
    <property type="evidence" value="ECO:0007669"/>
    <property type="project" value="TreeGrafter"/>
</dbReference>
<dbReference type="InterPro" id="IPR011009">
    <property type="entry name" value="Kinase-like_dom_sf"/>
</dbReference>
<dbReference type="GO" id="GO:0004674">
    <property type="term" value="F:protein serine/threonine kinase activity"/>
    <property type="evidence" value="ECO:0007669"/>
    <property type="project" value="UniProtKB-KW"/>
</dbReference>
<evidence type="ECO:0000256" key="1">
    <source>
        <dbReference type="ARBA" id="ARBA00011031"/>
    </source>
</evidence>
<evidence type="ECO:0000256" key="7">
    <source>
        <dbReference type="ARBA" id="ARBA00022777"/>
    </source>
</evidence>
<dbReference type="FunFam" id="1.10.1070.11:FF:000029">
    <property type="entry name" value="Serine/threonine-protein kinase TOR"/>
    <property type="match status" value="1"/>
</dbReference>
<dbReference type="Gene3D" id="3.30.1010.10">
    <property type="entry name" value="Phosphatidylinositol 3-kinase Catalytic Subunit, Chain A, domain 4"/>
    <property type="match status" value="1"/>
</dbReference>
<dbReference type="InterPro" id="IPR009076">
    <property type="entry name" value="FRB_dom"/>
</dbReference>
<evidence type="ECO:0000256" key="5">
    <source>
        <dbReference type="ARBA" id="ARBA00022737"/>
    </source>
</evidence>
<dbReference type="InterPro" id="IPR036940">
    <property type="entry name" value="PI3/4_kinase_cat_sf"/>
</dbReference>
<dbReference type="GO" id="GO:0031931">
    <property type="term" value="C:TORC1 complex"/>
    <property type="evidence" value="ECO:0007669"/>
    <property type="project" value="TreeGrafter"/>
</dbReference>
<dbReference type="SUPFAM" id="SSF56112">
    <property type="entry name" value="Protein kinase-like (PK-like)"/>
    <property type="match status" value="1"/>
</dbReference>
<dbReference type="InterPro" id="IPR050517">
    <property type="entry name" value="DDR_Repair_Kinase"/>
</dbReference>
<comment type="similarity">
    <text evidence="1">Belongs to the PI3/PI4-kinase family.</text>
</comment>
<dbReference type="PANTHER" id="PTHR11139:SF9">
    <property type="entry name" value="SERINE_THREONINE-PROTEIN KINASE MTOR"/>
    <property type="match status" value="1"/>
</dbReference>
<gene>
    <name evidence="13" type="ORF">CPOL0286_LOCUS12015</name>
</gene>
<dbReference type="InterPro" id="IPR018936">
    <property type="entry name" value="PI3/4_kinase_CS"/>
</dbReference>
<dbReference type="AlphaFoldDB" id="A0A7S4IPB3"/>
<feature type="domain" description="PI3K/PI4K catalytic" evidence="11">
    <location>
        <begin position="159"/>
        <end position="476"/>
    </location>
</feature>
<dbReference type="GO" id="GO:0031932">
    <property type="term" value="C:TORC2 complex"/>
    <property type="evidence" value="ECO:0007669"/>
    <property type="project" value="TreeGrafter"/>
</dbReference>
<dbReference type="PROSITE" id="PS00916">
    <property type="entry name" value="PI3_4_KINASE_2"/>
    <property type="match status" value="1"/>
</dbReference>
<dbReference type="GO" id="GO:0005634">
    <property type="term" value="C:nucleus"/>
    <property type="evidence" value="ECO:0007669"/>
    <property type="project" value="TreeGrafter"/>
</dbReference>
<dbReference type="Gene3D" id="1.10.1070.11">
    <property type="entry name" value="Phosphatidylinositol 3-/4-kinase, catalytic domain"/>
    <property type="match status" value="1"/>
</dbReference>
<dbReference type="GO" id="GO:0005524">
    <property type="term" value="F:ATP binding"/>
    <property type="evidence" value="ECO:0007669"/>
    <property type="project" value="UniProtKB-KW"/>
</dbReference>